<organism evidence="1 2">
    <name type="scientific">Gimesia panareensis</name>
    <dbReference type="NCBI Taxonomy" id="2527978"/>
    <lineage>
        <taxon>Bacteria</taxon>
        <taxon>Pseudomonadati</taxon>
        <taxon>Planctomycetota</taxon>
        <taxon>Planctomycetia</taxon>
        <taxon>Planctomycetales</taxon>
        <taxon>Planctomycetaceae</taxon>
        <taxon>Gimesia</taxon>
    </lineage>
</organism>
<name>A0A517QFX5_9PLAN</name>
<evidence type="ECO:0000313" key="2">
    <source>
        <dbReference type="Proteomes" id="UP000315647"/>
    </source>
</evidence>
<dbReference type="Proteomes" id="UP000315647">
    <property type="component" value="Chromosome"/>
</dbReference>
<sequence length="170" mass="17985">MFNQEFLESHDIIPAFMPADLSTTANTGDRVNLQNYERCTFVLLASIGTAGDDPVISALQHDAATSGNSKALNFTRIRHKVGATDLDTVGQFSLVEQSAASSYDTGGIDGAENEALIAVEVRASDLDTENGFTFVSFDVADVGSNTQLGAGLYILQGAGYVNEIRESAIA</sequence>
<proteinExistence type="predicted"/>
<protein>
    <submittedName>
        <fullName evidence="1">Uncharacterized protein</fullName>
    </submittedName>
</protein>
<accession>A0A517QFX5</accession>
<dbReference type="AlphaFoldDB" id="A0A517QFX5"/>
<reference evidence="1 2" key="1">
    <citation type="submission" date="2019-03" db="EMBL/GenBank/DDBJ databases">
        <title>Deep-cultivation of Planctomycetes and their phenomic and genomic characterization uncovers novel biology.</title>
        <authorList>
            <person name="Wiegand S."/>
            <person name="Jogler M."/>
            <person name="Boedeker C."/>
            <person name="Pinto D."/>
            <person name="Vollmers J."/>
            <person name="Rivas-Marin E."/>
            <person name="Kohn T."/>
            <person name="Peeters S.H."/>
            <person name="Heuer A."/>
            <person name="Rast P."/>
            <person name="Oberbeckmann S."/>
            <person name="Bunk B."/>
            <person name="Jeske O."/>
            <person name="Meyerdierks A."/>
            <person name="Storesund J.E."/>
            <person name="Kallscheuer N."/>
            <person name="Luecker S."/>
            <person name="Lage O.M."/>
            <person name="Pohl T."/>
            <person name="Merkel B.J."/>
            <person name="Hornburger P."/>
            <person name="Mueller R.-W."/>
            <person name="Bruemmer F."/>
            <person name="Labrenz M."/>
            <person name="Spormann A.M."/>
            <person name="Op den Camp H."/>
            <person name="Overmann J."/>
            <person name="Amann R."/>
            <person name="Jetten M.S.M."/>
            <person name="Mascher T."/>
            <person name="Medema M.H."/>
            <person name="Devos D.P."/>
            <person name="Kaster A.-K."/>
            <person name="Ovreas L."/>
            <person name="Rohde M."/>
            <person name="Galperin M.Y."/>
            <person name="Jogler C."/>
        </authorList>
    </citation>
    <scope>NUCLEOTIDE SEQUENCE [LARGE SCALE GENOMIC DNA]</scope>
    <source>
        <strain evidence="1 2">Enr10</strain>
    </source>
</reference>
<gene>
    <name evidence="1" type="ORF">Enr10x_58410</name>
</gene>
<keyword evidence="2" id="KW-1185">Reference proteome</keyword>
<evidence type="ECO:0000313" key="1">
    <source>
        <dbReference type="EMBL" id="QDT30475.1"/>
    </source>
</evidence>
<dbReference type="RefSeq" id="WP_145452417.1">
    <property type="nucleotide sequence ID" value="NZ_CP037421.1"/>
</dbReference>
<dbReference type="EMBL" id="CP037421">
    <property type="protein sequence ID" value="QDT30475.1"/>
    <property type="molecule type" value="Genomic_DNA"/>
</dbReference>